<comment type="caution">
    <text evidence="1">The sequence shown here is derived from an EMBL/GenBank/DDBJ whole genome shotgun (WGS) entry which is preliminary data.</text>
</comment>
<sequence>MVEKPALICLDPAILPASAIADTDENGSYHFHVGQLGLTAIPGCLTAQKRRTLGDHNGVCDASVRRPSP</sequence>
<dbReference type="Proteomes" id="UP000295696">
    <property type="component" value="Unassembled WGS sequence"/>
</dbReference>
<reference evidence="1 2" key="1">
    <citation type="submission" date="2019-03" db="EMBL/GenBank/DDBJ databases">
        <title>Genomic Encyclopedia of Type Strains, Phase IV (KMG-IV): sequencing the most valuable type-strain genomes for metagenomic binning, comparative biology and taxonomic classification.</title>
        <authorList>
            <person name="Goeker M."/>
        </authorList>
    </citation>
    <scope>NUCLEOTIDE SEQUENCE [LARGE SCALE GENOMIC DNA]</scope>
    <source>
        <strain evidence="1 2">DSM 104836</strain>
    </source>
</reference>
<keyword evidence="2" id="KW-1185">Reference proteome</keyword>
<accession>A0A4R3JCC3</accession>
<organism evidence="1 2">
    <name type="scientific">Primorskyibacter sedentarius</name>
    <dbReference type="NCBI Taxonomy" id="745311"/>
    <lineage>
        <taxon>Bacteria</taxon>
        <taxon>Pseudomonadati</taxon>
        <taxon>Pseudomonadota</taxon>
        <taxon>Alphaproteobacteria</taxon>
        <taxon>Rhodobacterales</taxon>
        <taxon>Roseobacteraceae</taxon>
        <taxon>Primorskyibacter</taxon>
    </lineage>
</organism>
<evidence type="ECO:0000313" key="2">
    <source>
        <dbReference type="Proteomes" id="UP000295696"/>
    </source>
</evidence>
<dbReference type="EMBL" id="SLZU01000008">
    <property type="protein sequence ID" value="TCS62753.1"/>
    <property type="molecule type" value="Genomic_DNA"/>
</dbReference>
<evidence type="ECO:0000313" key="1">
    <source>
        <dbReference type="EMBL" id="TCS62753.1"/>
    </source>
</evidence>
<dbReference type="AlphaFoldDB" id="A0A4R3JCC3"/>
<name>A0A4R3JCC3_9RHOB</name>
<dbReference type="RefSeq" id="WP_132245329.1">
    <property type="nucleotide sequence ID" value="NZ_SLZU01000008.1"/>
</dbReference>
<dbReference type="OrthoDB" id="9796530at2"/>
<gene>
    <name evidence="1" type="ORF">EDD52_10847</name>
</gene>
<proteinExistence type="predicted"/>
<protein>
    <submittedName>
        <fullName evidence="1">Uncharacterized protein</fullName>
    </submittedName>
</protein>